<dbReference type="SUPFAM" id="SSF53335">
    <property type="entry name" value="S-adenosyl-L-methionine-dependent methyltransferases"/>
    <property type="match status" value="1"/>
</dbReference>
<protein>
    <submittedName>
        <fullName evidence="2">FkbM family methyltransferase</fullName>
    </submittedName>
</protein>
<dbReference type="Proteomes" id="UP000295662">
    <property type="component" value="Unassembled WGS sequence"/>
</dbReference>
<evidence type="ECO:0000313" key="2">
    <source>
        <dbReference type="EMBL" id="TDU64635.1"/>
    </source>
</evidence>
<dbReference type="RefSeq" id="WP_133797068.1">
    <property type="nucleotide sequence ID" value="NZ_SOCA01000010.1"/>
</dbReference>
<dbReference type="InterPro" id="IPR053188">
    <property type="entry name" value="FkbM_Methyltransferase"/>
</dbReference>
<proteinExistence type="predicted"/>
<feature type="domain" description="Methyltransferase FkbM" evidence="1">
    <location>
        <begin position="64"/>
        <end position="231"/>
    </location>
</feature>
<accession>A0A4R7RLU7</accession>
<name>A0A4R7RLU7_9BACT</name>
<dbReference type="GO" id="GO:0032259">
    <property type="term" value="P:methylation"/>
    <property type="evidence" value="ECO:0007669"/>
    <property type="project" value="UniProtKB-KW"/>
</dbReference>
<keyword evidence="2" id="KW-0489">Methyltransferase</keyword>
<dbReference type="InterPro" id="IPR029063">
    <property type="entry name" value="SAM-dependent_MTases_sf"/>
</dbReference>
<dbReference type="NCBIfam" id="TIGR01444">
    <property type="entry name" value="fkbM_fam"/>
    <property type="match status" value="1"/>
</dbReference>
<keyword evidence="2" id="KW-0808">Transferase</keyword>
<organism evidence="2 3">
    <name type="scientific">Prosthecobacter fusiformis</name>
    <dbReference type="NCBI Taxonomy" id="48464"/>
    <lineage>
        <taxon>Bacteria</taxon>
        <taxon>Pseudomonadati</taxon>
        <taxon>Verrucomicrobiota</taxon>
        <taxon>Verrucomicrobiia</taxon>
        <taxon>Verrucomicrobiales</taxon>
        <taxon>Verrucomicrobiaceae</taxon>
        <taxon>Prosthecobacter</taxon>
    </lineage>
</organism>
<reference evidence="2 3" key="1">
    <citation type="submission" date="2019-03" db="EMBL/GenBank/DDBJ databases">
        <title>Genomic Encyclopedia of Archaeal and Bacterial Type Strains, Phase II (KMG-II): from individual species to whole genera.</title>
        <authorList>
            <person name="Goeker M."/>
        </authorList>
    </citation>
    <scope>NUCLEOTIDE SEQUENCE [LARGE SCALE GENOMIC DNA]</scope>
    <source>
        <strain evidence="2 3">ATCC 25309</strain>
    </source>
</reference>
<dbReference type="GO" id="GO:0008171">
    <property type="term" value="F:O-methyltransferase activity"/>
    <property type="evidence" value="ECO:0007669"/>
    <property type="project" value="TreeGrafter"/>
</dbReference>
<dbReference type="InterPro" id="IPR006342">
    <property type="entry name" value="FkbM_mtfrase"/>
</dbReference>
<dbReference type="AlphaFoldDB" id="A0A4R7RLU7"/>
<dbReference type="OrthoDB" id="5329963at2"/>
<dbReference type="PANTHER" id="PTHR36973:SF4">
    <property type="entry name" value="NODULATION PROTEIN"/>
    <property type="match status" value="1"/>
</dbReference>
<dbReference type="EMBL" id="SOCA01000010">
    <property type="protein sequence ID" value="TDU64635.1"/>
    <property type="molecule type" value="Genomic_DNA"/>
</dbReference>
<evidence type="ECO:0000313" key="3">
    <source>
        <dbReference type="Proteomes" id="UP000295662"/>
    </source>
</evidence>
<dbReference type="PANTHER" id="PTHR36973">
    <property type="entry name" value="SLL1456 PROTEIN-RELATED"/>
    <property type="match status" value="1"/>
</dbReference>
<dbReference type="Gene3D" id="3.40.50.150">
    <property type="entry name" value="Vaccinia Virus protein VP39"/>
    <property type="match status" value="1"/>
</dbReference>
<comment type="caution">
    <text evidence="2">The sequence shown here is derived from an EMBL/GenBank/DDBJ whole genome shotgun (WGS) entry which is preliminary data.</text>
</comment>
<keyword evidence="3" id="KW-1185">Reference proteome</keyword>
<sequence length="256" mass="28490">MSIFKEILRPFIPFGILERHRRKFQMTSLGLKGTREYEKAALACRYELWPLELRHPVKPWTLVDVGANTGEFSAAVATLVQLESVHAFEPQPSCHVQLSKILQSIPNSRLHPAAVGANTGEIELFCTANSKLSSVLSPAHSVSNSYKKNDFLLKRNMMVPLVRLDDVIPRGTEIGLMKIDVQGFELSVLAGAERSLRSTSALLMEVNYVKHYEDGAVFDDLYNAVRSHGFHLAGISSPYSGHLGPLWADAMFIKEV</sequence>
<evidence type="ECO:0000259" key="1">
    <source>
        <dbReference type="Pfam" id="PF05050"/>
    </source>
</evidence>
<dbReference type="Pfam" id="PF05050">
    <property type="entry name" value="Methyltransf_21"/>
    <property type="match status" value="1"/>
</dbReference>
<gene>
    <name evidence="2" type="ORF">EI77_04086</name>
</gene>